<dbReference type="InterPro" id="IPR019660">
    <property type="entry name" value="Put_sensory_transdc_reg_YbjN"/>
</dbReference>
<sequence>MSSLNALDFKVPDLALLRCWLSQLGCPFFECDSCQALHLCHMQKCDGVSDARIDLKDDVILFSVLAEIRPTALIPLSSNLSQINTLSLTAKAFINIEENDNLAQLIVCQSISIATGITEQQFDHFMQQSTEQISMIISTVAENDMLFLSDDYEYEDDEEEEEEEEEKNSPPVSRFRPIIH</sequence>
<evidence type="ECO:0000256" key="1">
    <source>
        <dbReference type="SAM" id="MobiDB-lite"/>
    </source>
</evidence>
<dbReference type="RefSeq" id="WP_072550561.1">
    <property type="nucleotide sequence ID" value="NZ_CP021659.1"/>
</dbReference>
<feature type="region of interest" description="Disordered" evidence="1">
    <location>
        <begin position="151"/>
        <end position="180"/>
    </location>
</feature>
<proteinExistence type="predicted"/>
<dbReference type="Pfam" id="PF10722">
    <property type="entry name" value="YbjN"/>
    <property type="match status" value="1"/>
</dbReference>
<reference evidence="2 3" key="1">
    <citation type="submission" date="2017-05" db="EMBL/GenBank/DDBJ databases">
        <title>Genome sequence of Candidatus Fukatsuia symbiotica and Candidatus Hamiltonella defensa from Acyrthosiphon pisum strain 5D.</title>
        <authorList>
            <person name="Patel V.A."/>
            <person name="Chevignon G."/>
            <person name="Russell J.A."/>
            <person name="Oliver K.M."/>
        </authorList>
    </citation>
    <scope>NUCLEOTIDE SEQUENCE [LARGE SCALE GENOMIC DNA]</scope>
    <source>
        <strain evidence="2 3">5D</strain>
    </source>
</reference>
<keyword evidence="3" id="KW-1185">Reference proteome</keyword>
<evidence type="ECO:0000313" key="3">
    <source>
        <dbReference type="Proteomes" id="UP000261875"/>
    </source>
</evidence>
<organism evidence="2 3">
    <name type="scientific">Candidatus Fukatsuia symbiotica</name>
    <dbReference type="NCBI Taxonomy" id="1878942"/>
    <lineage>
        <taxon>Bacteria</taxon>
        <taxon>Pseudomonadati</taxon>
        <taxon>Pseudomonadota</taxon>
        <taxon>Gammaproteobacteria</taxon>
        <taxon>Enterobacterales</taxon>
        <taxon>Yersiniaceae</taxon>
        <taxon>Candidatus Fukatsuia</taxon>
    </lineage>
</organism>
<gene>
    <name evidence="2" type="ORF">CCS41_03685</name>
</gene>
<name>A0A2U8I3R9_9GAMM</name>
<accession>A0A2U8I3R9</accession>
<feature type="compositionally biased region" description="Acidic residues" evidence="1">
    <location>
        <begin position="151"/>
        <end position="166"/>
    </location>
</feature>
<dbReference type="OrthoDB" id="6398515at2"/>
<dbReference type="STRING" id="1878942.GCA_900128755_00113"/>
<dbReference type="KEGG" id="fsm:CCS41_03685"/>
<protein>
    <submittedName>
        <fullName evidence="2">YbjN domain-containing protein</fullName>
    </submittedName>
</protein>
<dbReference type="EMBL" id="CP021659">
    <property type="protein sequence ID" value="AWK13782.1"/>
    <property type="molecule type" value="Genomic_DNA"/>
</dbReference>
<evidence type="ECO:0000313" key="2">
    <source>
        <dbReference type="EMBL" id="AWK13782.1"/>
    </source>
</evidence>
<dbReference type="Proteomes" id="UP000261875">
    <property type="component" value="Chromosome"/>
</dbReference>
<dbReference type="AlphaFoldDB" id="A0A2U8I3R9"/>